<evidence type="ECO:0000313" key="1">
    <source>
        <dbReference type="EMBL" id="EME45664.1"/>
    </source>
</evidence>
<dbReference type="HOGENOM" id="CLU_2904169_0_0_1"/>
<dbReference type="Proteomes" id="UP000016933">
    <property type="component" value="Unassembled WGS sequence"/>
</dbReference>
<dbReference type="AlphaFoldDB" id="N1PTC9"/>
<reference evidence="1 2" key="2">
    <citation type="journal article" date="2012" name="PLoS Pathog.">
        <title>Diverse lifestyles and strategies of plant pathogenesis encoded in the genomes of eighteen Dothideomycetes fungi.</title>
        <authorList>
            <person name="Ohm R.A."/>
            <person name="Feau N."/>
            <person name="Henrissat B."/>
            <person name="Schoch C.L."/>
            <person name="Horwitz B.A."/>
            <person name="Barry K.W."/>
            <person name="Condon B.J."/>
            <person name="Copeland A.C."/>
            <person name="Dhillon B."/>
            <person name="Glaser F."/>
            <person name="Hesse C.N."/>
            <person name="Kosti I."/>
            <person name="LaButti K."/>
            <person name="Lindquist E.A."/>
            <person name="Lucas S."/>
            <person name="Salamov A.A."/>
            <person name="Bradshaw R.E."/>
            <person name="Ciuffetti L."/>
            <person name="Hamelin R.C."/>
            <person name="Kema G.H.J."/>
            <person name="Lawrence C."/>
            <person name="Scott J.A."/>
            <person name="Spatafora J.W."/>
            <person name="Turgeon B.G."/>
            <person name="de Wit P.J.G.M."/>
            <person name="Zhong S."/>
            <person name="Goodwin S.B."/>
            <person name="Grigoriev I.V."/>
        </authorList>
    </citation>
    <scope>NUCLEOTIDE SEQUENCE [LARGE SCALE GENOMIC DNA]</scope>
    <source>
        <strain evidence="2">NZE10 / CBS 128990</strain>
    </source>
</reference>
<sequence length="62" mass="6630">MRPTSQPSMLGPGLAKQTRNRLWFRKSGTGYLPPDSVCFARAGQLCAFGAVHAHTSAAVAQQ</sequence>
<name>N1PTC9_DOTSN</name>
<proteinExistence type="predicted"/>
<accession>N1PTC9</accession>
<evidence type="ECO:0000313" key="2">
    <source>
        <dbReference type="Proteomes" id="UP000016933"/>
    </source>
</evidence>
<gene>
    <name evidence="1" type="ORF">DOTSEDRAFT_71383</name>
</gene>
<protein>
    <submittedName>
        <fullName evidence="1">Uncharacterized protein</fullName>
    </submittedName>
</protein>
<reference evidence="2" key="1">
    <citation type="journal article" date="2012" name="PLoS Genet.">
        <title>The genomes of the fungal plant pathogens Cladosporium fulvum and Dothistroma septosporum reveal adaptation to different hosts and lifestyles but also signatures of common ancestry.</title>
        <authorList>
            <person name="de Wit P.J.G.M."/>
            <person name="van der Burgt A."/>
            <person name="Oekmen B."/>
            <person name="Stergiopoulos I."/>
            <person name="Abd-Elsalam K.A."/>
            <person name="Aerts A.L."/>
            <person name="Bahkali A.H."/>
            <person name="Beenen H.G."/>
            <person name="Chettri P."/>
            <person name="Cox M.P."/>
            <person name="Datema E."/>
            <person name="de Vries R.P."/>
            <person name="Dhillon B."/>
            <person name="Ganley A.R."/>
            <person name="Griffiths S.A."/>
            <person name="Guo Y."/>
            <person name="Hamelin R.C."/>
            <person name="Henrissat B."/>
            <person name="Kabir M.S."/>
            <person name="Jashni M.K."/>
            <person name="Kema G."/>
            <person name="Klaubauf S."/>
            <person name="Lapidus A."/>
            <person name="Levasseur A."/>
            <person name="Lindquist E."/>
            <person name="Mehrabi R."/>
            <person name="Ohm R.A."/>
            <person name="Owen T.J."/>
            <person name="Salamov A."/>
            <person name="Schwelm A."/>
            <person name="Schijlen E."/>
            <person name="Sun H."/>
            <person name="van den Burg H.A."/>
            <person name="van Ham R.C.H.J."/>
            <person name="Zhang S."/>
            <person name="Goodwin S.B."/>
            <person name="Grigoriev I.V."/>
            <person name="Collemare J."/>
            <person name="Bradshaw R.E."/>
        </authorList>
    </citation>
    <scope>NUCLEOTIDE SEQUENCE [LARGE SCALE GENOMIC DNA]</scope>
    <source>
        <strain evidence="2">NZE10 / CBS 128990</strain>
    </source>
</reference>
<dbReference type="EMBL" id="KB446538">
    <property type="protein sequence ID" value="EME45664.1"/>
    <property type="molecule type" value="Genomic_DNA"/>
</dbReference>
<keyword evidence="2" id="KW-1185">Reference proteome</keyword>
<organism evidence="1 2">
    <name type="scientific">Dothistroma septosporum (strain NZE10 / CBS 128990)</name>
    <name type="common">Red band needle blight fungus</name>
    <name type="synonym">Mycosphaerella pini</name>
    <dbReference type="NCBI Taxonomy" id="675120"/>
    <lineage>
        <taxon>Eukaryota</taxon>
        <taxon>Fungi</taxon>
        <taxon>Dikarya</taxon>
        <taxon>Ascomycota</taxon>
        <taxon>Pezizomycotina</taxon>
        <taxon>Dothideomycetes</taxon>
        <taxon>Dothideomycetidae</taxon>
        <taxon>Mycosphaerellales</taxon>
        <taxon>Mycosphaerellaceae</taxon>
        <taxon>Dothistroma</taxon>
    </lineage>
</organism>